<dbReference type="Proteomes" id="UP000580250">
    <property type="component" value="Unassembled WGS sequence"/>
</dbReference>
<evidence type="ECO:0000313" key="2">
    <source>
        <dbReference type="Proteomes" id="UP000580250"/>
    </source>
</evidence>
<protein>
    <submittedName>
        <fullName evidence="1">Uncharacterized protein</fullName>
    </submittedName>
</protein>
<dbReference type="AlphaFoldDB" id="A0A6V7UPF4"/>
<dbReference type="EMBL" id="CAJEWN010000089">
    <property type="protein sequence ID" value="CAD2161935.1"/>
    <property type="molecule type" value="Genomic_DNA"/>
</dbReference>
<evidence type="ECO:0000313" key="1">
    <source>
        <dbReference type="EMBL" id="CAD2161935.1"/>
    </source>
</evidence>
<gene>
    <name evidence="1" type="ORF">MENT_LOCUS15116</name>
</gene>
<proteinExistence type="predicted"/>
<name>A0A6V7UPF4_MELEN</name>
<accession>A0A6V7UPF4</accession>
<sequence length="93" mass="10830">MTTTPCWNDPRIRSRERSDFVLKFDKLNNPRAMSQKKYNENGQTFLSPIPIAFLQILQSTTNITVFPCFLFPIAKSCSIFYKLRIKSILLLLV</sequence>
<organism evidence="1 2">
    <name type="scientific">Meloidogyne enterolobii</name>
    <name type="common">Root-knot nematode worm</name>
    <name type="synonym">Meloidogyne mayaguensis</name>
    <dbReference type="NCBI Taxonomy" id="390850"/>
    <lineage>
        <taxon>Eukaryota</taxon>
        <taxon>Metazoa</taxon>
        <taxon>Ecdysozoa</taxon>
        <taxon>Nematoda</taxon>
        <taxon>Chromadorea</taxon>
        <taxon>Rhabditida</taxon>
        <taxon>Tylenchina</taxon>
        <taxon>Tylenchomorpha</taxon>
        <taxon>Tylenchoidea</taxon>
        <taxon>Meloidogynidae</taxon>
        <taxon>Meloidogyninae</taxon>
        <taxon>Meloidogyne</taxon>
    </lineage>
</organism>
<comment type="caution">
    <text evidence="1">The sequence shown here is derived from an EMBL/GenBank/DDBJ whole genome shotgun (WGS) entry which is preliminary data.</text>
</comment>
<reference evidence="1 2" key="1">
    <citation type="submission" date="2020-08" db="EMBL/GenBank/DDBJ databases">
        <authorList>
            <person name="Koutsovoulos G."/>
            <person name="Danchin GJ E."/>
        </authorList>
    </citation>
    <scope>NUCLEOTIDE SEQUENCE [LARGE SCALE GENOMIC DNA]</scope>
</reference>